<dbReference type="Proteomes" id="UP000195981">
    <property type="component" value="Unassembled WGS sequence"/>
</dbReference>
<keyword evidence="2" id="KW-1185">Reference proteome</keyword>
<dbReference type="AlphaFoldDB" id="A0A1X6X3H9"/>
<gene>
    <name evidence="1" type="ORF">FM110_09680</name>
</gene>
<accession>A0A1X6X3H9</accession>
<proteinExistence type="predicted"/>
<dbReference type="RefSeq" id="WP_087104565.1">
    <property type="nucleotide sequence ID" value="NZ_FWFG01000083.1"/>
</dbReference>
<name>A0A1X6X3H9_9MICO</name>
<evidence type="ECO:0000313" key="1">
    <source>
        <dbReference type="EMBL" id="SLM93326.1"/>
    </source>
</evidence>
<evidence type="ECO:0000313" key="2">
    <source>
        <dbReference type="Proteomes" id="UP000195981"/>
    </source>
</evidence>
<organism evidence="1 2">
    <name type="scientific">Brachybacterium nesterenkovii</name>
    <dbReference type="NCBI Taxonomy" id="47847"/>
    <lineage>
        <taxon>Bacteria</taxon>
        <taxon>Bacillati</taxon>
        <taxon>Actinomycetota</taxon>
        <taxon>Actinomycetes</taxon>
        <taxon>Micrococcales</taxon>
        <taxon>Dermabacteraceae</taxon>
        <taxon>Brachybacterium</taxon>
    </lineage>
</organism>
<dbReference type="EMBL" id="FWFG01000083">
    <property type="protein sequence ID" value="SLM93326.1"/>
    <property type="molecule type" value="Genomic_DNA"/>
</dbReference>
<reference evidence="1 2" key="1">
    <citation type="submission" date="2017-02" db="EMBL/GenBank/DDBJ databases">
        <authorList>
            <person name="Peterson S.W."/>
        </authorList>
    </citation>
    <scope>NUCLEOTIDE SEQUENCE [LARGE SCALE GENOMIC DNA]</scope>
    <source>
        <strain evidence="1 2">CIP104813</strain>
    </source>
</reference>
<sequence>MDEKPAVRIDWDYGLILEWASDDERHDIDRALPADLRVRIRAWERGMEDAYGRLHEDDPPPVDPQAAARLEAELTGIQERLRELGHEVEGNGRWWIAAAGVTVRDVDSGRFPDHPSRLIRTTASGDILAVLVPAGTDVQPPGSNPLSWLTTAPGEAGILDFLAHRTIGRTRWDVAVVLVGENAFMHVVTRVRYPDREWAEGAFVGCDDAQVRWWLRWAQA</sequence>
<protein>
    <submittedName>
        <fullName evidence="1">Uncharacterized protein</fullName>
    </submittedName>
</protein>